<gene>
    <name evidence="2" type="ORF">BFC17_10710</name>
</gene>
<proteinExistence type="predicted"/>
<dbReference type="STRING" id="1856405.BFC17_10710"/>
<feature type="domain" description="N-acetyltransferase" evidence="1">
    <location>
        <begin position="23"/>
        <end position="175"/>
    </location>
</feature>
<organism evidence="2 3">
    <name type="scientific">Alteromonas lipolytica</name>
    <dbReference type="NCBI Taxonomy" id="1856405"/>
    <lineage>
        <taxon>Bacteria</taxon>
        <taxon>Pseudomonadati</taxon>
        <taxon>Pseudomonadota</taxon>
        <taxon>Gammaproteobacteria</taxon>
        <taxon>Alteromonadales</taxon>
        <taxon>Alteromonadaceae</taxon>
        <taxon>Alteromonas/Salinimonas group</taxon>
        <taxon>Alteromonas</taxon>
    </lineage>
</organism>
<reference evidence="2 3" key="1">
    <citation type="submission" date="2016-09" db="EMBL/GenBank/DDBJ databases">
        <title>Alteromonas lipolytica, a new species isolated from sea water.</title>
        <authorList>
            <person name="Wu Y.-H."/>
            <person name="Cheng H."/>
            <person name="Xu X.-W."/>
        </authorList>
    </citation>
    <scope>NUCLEOTIDE SEQUENCE [LARGE SCALE GENOMIC DNA]</scope>
    <source>
        <strain evidence="2 3">JW12</strain>
    </source>
</reference>
<dbReference type="InterPro" id="IPR000182">
    <property type="entry name" value="GNAT_dom"/>
</dbReference>
<dbReference type="OrthoDB" id="9797989at2"/>
<evidence type="ECO:0000313" key="3">
    <source>
        <dbReference type="Proteomes" id="UP000176037"/>
    </source>
</evidence>
<name>A0A1E8FIK3_9ALTE</name>
<dbReference type="Pfam" id="PF00583">
    <property type="entry name" value="Acetyltransf_1"/>
    <property type="match status" value="1"/>
</dbReference>
<dbReference type="RefSeq" id="WP_070174989.1">
    <property type="nucleotide sequence ID" value="NZ_BMJR01000008.1"/>
</dbReference>
<accession>A0A1E8FIK3</accession>
<dbReference type="AlphaFoldDB" id="A0A1E8FIK3"/>
<evidence type="ECO:0000259" key="1">
    <source>
        <dbReference type="PROSITE" id="PS51186"/>
    </source>
</evidence>
<dbReference type="PANTHER" id="PTHR39173">
    <property type="entry name" value="ACETYLTRANSFERASE"/>
    <property type="match status" value="1"/>
</dbReference>
<dbReference type="CDD" id="cd04301">
    <property type="entry name" value="NAT_SF"/>
    <property type="match status" value="1"/>
</dbReference>
<sequence>MINPTELKLVKPAMTWQASYQRYIEELGDEERYPFPMDFDHRDFAAMLQKIADFAAGVNLPAGYVPSTTLWLVCGAKLLAVANIRHYLNDDLRFAGGHIGLGVRPSARGHSLGSYLLGEAVKYARQLGIGDVHVHCYHNNLASAGMIKRCGGQLESEVALDDSAKGQIVHRYIIGE</sequence>
<dbReference type="SUPFAM" id="SSF55729">
    <property type="entry name" value="Acyl-CoA N-acyltransferases (Nat)"/>
    <property type="match status" value="1"/>
</dbReference>
<evidence type="ECO:0000313" key="2">
    <source>
        <dbReference type="EMBL" id="OFI35749.1"/>
    </source>
</evidence>
<dbReference type="GO" id="GO:0016747">
    <property type="term" value="F:acyltransferase activity, transferring groups other than amino-acyl groups"/>
    <property type="evidence" value="ECO:0007669"/>
    <property type="project" value="InterPro"/>
</dbReference>
<protein>
    <recommendedName>
        <fullName evidence="1">N-acetyltransferase domain-containing protein</fullName>
    </recommendedName>
</protein>
<keyword evidence="3" id="KW-1185">Reference proteome</keyword>
<dbReference type="EMBL" id="MJIC01000006">
    <property type="protein sequence ID" value="OFI35749.1"/>
    <property type="molecule type" value="Genomic_DNA"/>
</dbReference>
<dbReference type="Proteomes" id="UP000176037">
    <property type="component" value="Unassembled WGS sequence"/>
</dbReference>
<dbReference type="PROSITE" id="PS51186">
    <property type="entry name" value="GNAT"/>
    <property type="match status" value="1"/>
</dbReference>
<dbReference type="PANTHER" id="PTHR39173:SF1">
    <property type="entry name" value="ACETYLTRANSFERASE"/>
    <property type="match status" value="1"/>
</dbReference>
<dbReference type="InterPro" id="IPR016181">
    <property type="entry name" value="Acyl_CoA_acyltransferase"/>
</dbReference>
<dbReference type="Gene3D" id="3.40.630.30">
    <property type="match status" value="1"/>
</dbReference>
<comment type="caution">
    <text evidence="2">The sequence shown here is derived from an EMBL/GenBank/DDBJ whole genome shotgun (WGS) entry which is preliminary data.</text>
</comment>